<dbReference type="EMBL" id="FN653017">
    <property type="protein sequence ID" value="CBY21644.1"/>
    <property type="molecule type" value="Genomic_DNA"/>
</dbReference>
<evidence type="ECO:0000256" key="1">
    <source>
        <dbReference type="ARBA" id="ARBA00004141"/>
    </source>
</evidence>
<dbReference type="InterPro" id="IPR039859">
    <property type="entry name" value="PFA4/ZDH16/20/ERF2-like"/>
</dbReference>
<feature type="transmembrane region" description="Helical" evidence="7">
    <location>
        <begin position="53"/>
        <end position="71"/>
    </location>
</feature>
<evidence type="ECO:0000259" key="8">
    <source>
        <dbReference type="Pfam" id="PF01529"/>
    </source>
</evidence>
<evidence type="ECO:0000313" key="10">
    <source>
        <dbReference type="EMBL" id="CBY31752.1"/>
    </source>
</evidence>
<dbReference type="PROSITE" id="PS50216">
    <property type="entry name" value="DHHC"/>
    <property type="match status" value="1"/>
</dbReference>
<dbReference type="InParanoid" id="E4WUW3"/>
<keyword evidence="6 7" id="KW-0012">Acyltransferase</keyword>
<dbReference type="PANTHER" id="PTHR12246">
    <property type="entry name" value="PALMITOYLTRANSFERASE ZDHHC16"/>
    <property type="match status" value="1"/>
</dbReference>
<protein>
    <recommendedName>
        <fullName evidence="7">Palmitoyltransferase</fullName>
        <ecNumber evidence="7">2.3.1.225</ecNumber>
    </recommendedName>
</protein>
<evidence type="ECO:0000256" key="6">
    <source>
        <dbReference type="ARBA" id="ARBA00023315"/>
    </source>
</evidence>
<gene>
    <name evidence="9" type="ORF">GSOID_T00009418001</name>
    <name evidence="10" type="ORF">GSOID_T00028963001</name>
</gene>
<dbReference type="GO" id="GO:0016020">
    <property type="term" value="C:membrane"/>
    <property type="evidence" value="ECO:0007669"/>
    <property type="project" value="UniProtKB-SubCell"/>
</dbReference>
<dbReference type="Proteomes" id="UP000001307">
    <property type="component" value="Unassembled WGS sequence"/>
</dbReference>
<dbReference type="AlphaFoldDB" id="E4WUW3"/>
<keyword evidence="5 7" id="KW-0472">Membrane</keyword>
<evidence type="ECO:0000256" key="3">
    <source>
        <dbReference type="ARBA" id="ARBA00022692"/>
    </source>
</evidence>
<evidence type="ECO:0000313" key="11">
    <source>
        <dbReference type="Proteomes" id="UP000001307"/>
    </source>
</evidence>
<evidence type="ECO:0000313" key="9">
    <source>
        <dbReference type="EMBL" id="CBY21644.1"/>
    </source>
</evidence>
<comment type="similarity">
    <text evidence="7">Belongs to the DHHC palmitoyltransferase family.</text>
</comment>
<keyword evidence="11" id="KW-1185">Reference proteome</keyword>
<dbReference type="OrthoDB" id="331948at2759"/>
<proteinExistence type="inferred from homology"/>
<feature type="transmembrane region" description="Helical" evidence="7">
    <location>
        <begin position="21"/>
        <end position="47"/>
    </location>
</feature>
<feature type="transmembrane region" description="Helical" evidence="7">
    <location>
        <begin position="190"/>
        <end position="214"/>
    </location>
</feature>
<comment type="domain">
    <text evidence="7">The DHHC domain is required for palmitoyltransferase activity.</text>
</comment>
<feature type="transmembrane region" description="Helical" evidence="7">
    <location>
        <begin position="150"/>
        <end position="170"/>
    </location>
</feature>
<sequence length="260" mass="29358">MAAGGWRRLPVVGRVWLVTDCCGLVCAGMTWGLVAFGIYAFLVLFFIPAQWSVSLFIDTILFNTFAFLAVMSHFKAMTSDPGVCPKIELTPESVRDAKTRPDQVIYKCQKCKSIKPERAHHCSVCGKCIMKMDHHCPWVNNCVGEANQKFFVLFCFYIMMMSGYALFMAIRKTIMCVEMKWQGCTYLTPPVAVIVTLILCFEALLFLLFTAIMFCTQIHSISVDETGIEQLKGEKNLGGNSRANNYRNVFGKGPMIYWIL</sequence>
<evidence type="ECO:0000256" key="7">
    <source>
        <dbReference type="RuleBase" id="RU079119"/>
    </source>
</evidence>
<dbReference type="Pfam" id="PF01529">
    <property type="entry name" value="DHHC"/>
    <property type="match status" value="1"/>
</dbReference>
<comment type="subcellular location">
    <subcellularLocation>
        <location evidence="1">Membrane</location>
        <topology evidence="1">Multi-pass membrane protein</topology>
    </subcellularLocation>
</comment>
<feature type="domain" description="Palmitoyltransferase DHHC" evidence="8">
    <location>
        <begin position="107"/>
        <end position="232"/>
    </location>
</feature>
<evidence type="ECO:0000256" key="2">
    <source>
        <dbReference type="ARBA" id="ARBA00022679"/>
    </source>
</evidence>
<keyword evidence="4 7" id="KW-1133">Transmembrane helix</keyword>
<dbReference type="InterPro" id="IPR001594">
    <property type="entry name" value="Palmitoyltrfase_DHHC"/>
</dbReference>
<keyword evidence="3 7" id="KW-0812">Transmembrane</keyword>
<name>E4WUW3_OIKDI</name>
<evidence type="ECO:0000256" key="4">
    <source>
        <dbReference type="ARBA" id="ARBA00022989"/>
    </source>
</evidence>
<dbReference type="EC" id="2.3.1.225" evidence="7"/>
<keyword evidence="2 7" id="KW-0808">Transferase</keyword>
<dbReference type="EMBL" id="FN654316">
    <property type="protein sequence ID" value="CBY31752.1"/>
    <property type="molecule type" value="Genomic_DNA"/>
</dbReference>
<dbReference type="Proteomes" id="UP000011014">
    <property type="component" value="Unassembled WGS sequence"/>
</dbReference>
<organism evidence="9">
    <name type="scientific">Oikopleura dioica</name>
    <name type="common">Tunicate</name>
    <dbReference type="NCBI Taxonomy" id="34765"/>
    <lineage>
        <taxon>Eukaryota</taxon>
        <taxon>Metazoa</taxon>
        <taxon>Chordata</taxon>
        <taxon>Tunicata</taxon>
        <taxon>Appendicularia</taxon>
        <taxon>Copelata</taxon>
        <taxon>Oikopleuridae</taxon>
        <taxon>Oikopleura</taxon>
    </lineage>
</organism>
<comment type="catalytic activity">
    <reaction evidence="7">
        <text>L-cysteinyl-[protein] + hexadecanoyl-CoA = S-hexadecanoyl-L-cysteinyl-[protein] + CoA</text>
        <dbReference type="Rhea" id="RHEA:36683"/>
        <dbReference type="Rhea" id="RHEA-COMP:10131"/>
        <dbReference type="Rhea" id="RHEA-COMP:11032"/>
        <dbReference type="ChEBI" id="CHEBI:29950"/>
        <dbReference type="ChEBI" id="CHEBI:57287"/>
        <dbReference type="ChEBI" id="CHEBI:57379"/>
        <dbReference type="ChEBI" id="CHEBI:74151"/>
        <dbReference type="EC" id="2.3.1.225"/>
    </reaction>
</comment>
<reference evidence="9" key="1">
    <citation type="journal article" date="2010" name="Science">
        <title>Plasticity of animal genome architecture unmasked by rapid evolution of a pelagic tunicate.</title>
        <authorList>
            <person name="Denoeud F."/>
            <person name="Henriet S."/>
            <person name="Mungpakdee S."/>
            <person name="Aury J.M."/>
            <person name="Da Silva C."/>
            <person name="Brinkmann H."/>
            <person name="Mikhaleva J."/>
            <person name="Olsen L.C."/>
            <person name="Jubin C."/>
            <person name="Canestro C."/>
            <person name="Bouquet J.M."/>
            <person name="Danks G."/>
            <person name="Poulain J."/>
            <person name="Campsteijn C."/>
            <person name="Adamski M."/>
            <person name="Cross I."/>
            <person name="Yadetie F."/>
            <person name="Muffato M."/>
            <person name="Louis A."/>
            <person name="Butcher S."/>
            <person name="Tsagkogeorga G."/>
            <person name="Konrad A."/>
            <person name="Singh S."/>
            <person name="Jensen M.F."/>
            <person name="Cong E.H."/>
            <person name="Eikeseth-Otteraa H."/>
            <person name="Noel B."/>
            <person name="Anthouard V."/>
            <person name="Porcel B.M."/>
            <person name="Kachouri-Lafond R."/>
            <person name="Nishino A."/>
            <person name="Ugolini M."/>
            <person name="Chourrout P."/>
            <person name="Nishida H."/>
            <person name="Aasland R."/>
            <person name="Huzurbazar S."/>
            <person name="Westhof E."/>
            <person name="Delsuc F."/>
            <person name="Lehrach H."/>
            <person name="Reinhardt R."/>
            <person name="Weissenbach J."/>
            <person name="Roy S.W."/>
            <person name="Artiguenave F."/>
            <person name="Postlethwait J.H."/>
            <person name="Manak J.R."/>
            <person name="Thompson E.M."/>
            <person name="Jaillon O."/>
            <person name="Du Pasquier L."/>
            <person name="Boudinot P."/>
            <person name="Liberles D.A."/>
            <person name="Volff J.N."/>
            <person name="Philippe H."/>
            <person name="Lenhard B."/>
            <person name="Roest Crollius H."/>
            <person name="Wincker P."/>
            <person name="Chourrout D."/>
        </authorList>
    </citation>
    <scope>NUCLEOTIDE SEQUENCE [LARGE SCALE GENOMIC DNA]</scope>
</reference>
<accession>E4WUW3</accession>
<evidence type="ECO:0000256" key="5">
    <source>
        <dbReference type="ARBA" id="ARBA00023136"/>
    </source>
</evidence>
<dbReference type="GO" id="GO:0019706">
    <property type="term" value="F:protein-cysteine S-palmitoyltransferase activity"/>
    <property type="evidence" value="ECO:0007669"/>
    <property type="project" value="UniProtKB-EC"/>
</dbReference>
<dbReference type="FunCoup" id="E4WUW3">
    <property type="interactions" value="32"/>
</dbReference>